<dbReference type="InterPro" id="IPR036770">
    <property type="entry name" value="Ankyrin_rpt-contain_sf"/>
</dbReference>
<feature type="compositionally biased region" description="Low complexity" evidence="7">
    <location>
        <begin position="738"/>
        <end position="765"/>
    </location>
</feature>
<keyword evidence="2 6" id="KW-0040">ANK repeat</keyword>
<evidence type="ECO:0000259" key="8">
    <source>
        <dbReference type="PROSITE" id="PS51299"/>
    </source>
</evidence>
<feature type="domain" description="HTH APSES-type" evidence="8">
    <location>
        <begin position="7"/>
        <end position="114"/>
    </location>
</feature>
<dbReference type="InterPro" id="IPR002110">
    <property type="entry name" value="Ankyrin_rpt"/>
</dbReference>
<feature type="repeat" description="ANK" evidence="6">
    <location>
        <begin position="547"/>
        <end position="579"/>
    </location>
</feature>
<dbReference type="PROSITE" id="PS50297">
    <property type="entry name" value="ANK_REP_REGION"/>
    <property type="match status" value="2"/>
</dbReference>
<organism evidence="9 10">
    <name type="scientific">Candida parapsilosis</name>
    <name type="common">Yeast</name>
    <dbReference type="NCBI Taxonomy" id="5480"/>
    <lineage>
        <taxon>Eukaryota</taxon>
        <taxon>Fungi</taxon>
        <taxon>Dikarya</taxon>
        <taxon>Ascomycota</taxon>
        <taxon>Saccharomycotina</taxon>
        <taxon>Pichiomycetes</taxon>
        <taxon>Debaryomycetaceae</taxon>
        <taxon>Candida/Lodderomyces clade</taxon>
        <taxon>Candida</taxon>
    </lineage>
</organism>
<dbReference type="PROSITE" id="PS50088">
    <property type="entry name" value="ANK_REPEAT"/>
    <property type="match status" value="2"/>
</dbReference>
<dbReference type="SMART" id="SM01252">
    <property type="entry name" value="KilA-N"/>
    <property type="match status" value="1"/>
</dbReference>
<keyword evidence="3" id="KW-0238">DNA-binding</keyword>
<dbReference type="Pfam" id="PF04383">
    <property type="entry name" value="KilA-N"/>
    <property type="match status" value="1"/>
</dbReference>
<feature type="compositionally biased region" description="Acidic residues" evidence="7">
    <location>
        <begin position="935"/>
        <end position="948"/>
    </location>
</feature>
<dbReference type="EMBL" id="JABWAB010000003">
    <property type="protein sequence ID" value="KAF6057041.1"/>
    <property type="molecule type" value="Genomic_DNA"/>
</dbReference>
<accession>A0A8X7NKV5</accession>
<dbReference type="GO" id="GO:0030907">
    <property type="term" value="C:MBF transcription complex"/>
    <property type="evidence" value="ECO:0007669"/>
    <property type="project" value="UniProtKB-ARBA"/>
</dbReference>
<feature type="region of interest" description="Disordered" evidence="7">
    <location>
        <begin position="328"/>
        <end position="384"/>
    </location>
</feature>
<comment type="caution">
    <text evidence="9">The sequence shown here is derived from an EMBL/GenBank/DDBJ whole genome shotgun (WGS) entry which is preliminary data.</text>
</comment>
<dbReference type="SUPFAM" id="SSF54616">
    <property type="entry name" value="DNA-binding domain of Mlu1-box binding protein MBP1"/>
    <property type="match status" value="1"/>
</dbReference>
<evidence type="ECO:0000256" key="1">
    <source>
        <dbReference type="ARBA" id="ARBA00022737"/>
    </source>
</evidence>
<dbReference type="GO" id="GO:0001228">
    <property type="term" value="F:DNA-binding transcription activator activity, RNA polymerase II-specific"/>
    <property type="evidence" value="ECO:0007669"/>
    <property type="project" value="UniProtKB-ARBA"/>
</dbReference>
<dbReference type="Gene3D" id="3.10.260.10">
    <property type="entry name" value="Transcription regulator HTH, APSES-type DNA-binding domain"/>
    <property type="match status" value="1"/>
</dbReference>
<dbReference type="InterPro" id="IPR018004">
    <property type="entry name" value="KilA/APSES_HTH"/>
</dbReference>
<dbReference type="PANTHER" id="PTHR43828">
    <property type="entry name" value="ASPARAGINASE"/>
    <property type="match status" value="1"/>
</dbReference>
<dbReference type="SUPFAM" id="SSF48403">
    <property type="entry name" value="Ankyrin repeat"/>
    <property type="match status" value="1"/>
</dbReference>
<feature type="repeat" description="ANK" evidence="6">
    <location>
        <begin position="420"/>
        <end position="452"/>
    </location>
</feature>
<gene>
    <name evidence="9" type="ORF">FOB60_001596</name>
</gene>
<evidence type="ECO:0000256" key="7">
    <source>
        <dbReference type="SAM" id="MobiDB-lite"/>
    </source>
</evidence>
<feature type="compositionally biased region" description="Low complexity" evidence="7">
    <location>
        <begin position="331"/>
        <end position="341"/>
    </location>
</feature>
<name>A0A8X7NKV5_CANPA</name>
<dbReference type="GO" id="GO:0033309">
    <property type="term" value="C:SBF transcription complex"/>
    <property type="evidence" value="ECO:0007669"/>
    <property type="project" value="TreeGrafter"/>
</dbReference>
<protein>
    <recommendedName>
        <fullName evidence="5">Transcription factor MBP1</fullName>
    </recommendedName>
</protein>
<evidence type="ECO:0000313" key="9">
    <source>
        <dbReference type="EMBL" id="KAF6057041.1"/>
    </source>
</evidence>
<reference evidence="9" key="1">
    <citation type="submission" date="2020-03" db="EMBL/GenBank/DDBJ databases">
        <title>FDA dAtabase for Regulatory Grade micrObial Sequences (FDA-ARGOS): Supporting development and validation of Infectious Disease Dx tests.</title>
        <authorList>
            <person name="Campos J."/>
            <person name="Goldberg B."/>
            <person name="Tallon L."/>
            <person name="Sadzewicz L."/>
            <person name="Vavikolanu K."/>
            <person name="Mehta A."/>
            <person name="Aluvathingal J."/>
            <person name="Nadendla S."/>
            <person name="Nandy P."/>
            <person name="Geyer C."/>
            <person name="Yan Y."/>
            <person name="Sichtig H."/>
        </authorList>
    </citation>
    <scope>NUCLEOTIDE SEQUENCE [LARGE SCALE GENOMIC DNA]</scope>
    <source>
        <strain evidence="9">FDAARGOS_652</strain>
    </source>
</reference>
<evidence type="ECO:0000256" key="6">
    <source>
        <dbReference type="PROSITE-ProRule" id="PRU00023"/>
    </source>
</evidence>
<proteinExistence type="predicted"/>
<dbReference type="FunFam" id="3.10.260.10:FF:000004">
    <property type="entry name" value="Transcription factor MBP1"/>
    <property type="match status" value="1"/>
</dbReference>
<dbReference type="PROSITE" id="PS51299">
    <property type="entry name" value="HTH_APSES"/>
    <property type="match status" value="1"/>
</dbReference>
<comment type="function">
    <text evidence="4">Binds to MCB elements (Mlu I cell cycle box) found in the promoter of most DNA synthesis genes. Transcriptional activation by MBF has an important role in the transition from G1 to S phase. It may have a dual role in that it behaves as an activator of transcription at the G1-S boundary and as a repressor during other stages of the cell cycle.</text>
</comment>
<feature type="compositionally biased region" description="Low complexity" evidence="7">
    <location>
        <begin position="260"/>
        <end position="275"/>
    </location>
</feature>
<keyword evidence="1" id="KW-0677">Repeat</keyword>
<dbReference type="InterPro" id="IPR036887">
    <property type="entry name" value="HTH_APSES_sf"/>
</dbReference>
<evidence type="ECO:0000256" key="3">
    <source>
        <dbReference type="ARBA" id="ARBA00023125"/>
    </source>
</evidence>
<feature type="region of interest" description="Disordered" evidence="7">
    <location>
        <begin position="737"/>
        <end position="768"/>
    </location>
</feature>
<dbReference type="SMART" id="SM00248">
    <property type="entry name" value="ANK"/>
    <property type="match status" value="3"/>
</dbReference>
<dbReference type="InterPro" id="IPR051642">
    <property type="entry name" value="SWI6-like"/>
</dbReference>
<dbReference type="InterPro" id="IPR003163">
    <property type="entry name" value="Tscrpt_reg_HTH_APSES-type"/>
</dbReference>
<feature type="region of interest" description="Disordered" evidence="7">
    <location>
        <begin position="642"/>
        <end position="667"/>
    </location>
</feature>
<dbReference type="GO" id="GO:0003677">
    <property type="term" value="F:DNA binding"/>
    <property type="evidence" value="ECO:0007669"/>
    <property type="project" value="UniProtKB-KW"/>
</dbReference>
<evidence type="ECO:0000256" key="4">
    <source>
        <dbReference type="ARBA" id="ARBA00054211"/>
    </source>
</evidence>
<sequence length="1021" mass="113730">MSGPPPVVRAIYSNTEVYECDMNDSPIMRRCKDDWVNATQILKCCNFPKAKRTKILEKGVQQGLHEKVQGGFGRFQGTWIPLEDARRLACTYGVTRELAPVLFLDFNDPNLVIPVKAKPPPKENTNLVKRKYVKKPKQPGDTPKKYKTGKKAALQQAAEEAAAAANGTTADGVEAAELSMNEIPQSAQTSFVSQDTNGVLSRQNSYAVASNSYPQMFNNGQQGVSAKPLPLSAPQQFDHMALTPHSAGISFSQPEYQAVNGSSSSSNSLPNSQQQHGYPNPQLTSRFQQFPPQQFPQVYPPPSSNVRQFPVPVPIPNPIPQQVYAEHKVLSSQSSNESNWSLHQDQKESDTSMNSSVEDRKSYNNGNNGIQLPPDEPTPGDDNSYAAQLLKFFSEDSADIPYFVHSPPSDFNINEPIDDEGHTPLHWAASIGNYEMIHILMSKGANPLIVNNFGLNPLSKLISFNNCYELRNFDKVLTDLELCLINTDINGRTPLHYLCQYAKVKSKFESLQFYLNSILSKLQFLTDQNQSRSVNLMKNVLNHQDVRGDTCLHIAIKSGCISFVQTLLKYGARDDIENIDRETARGLIMQYNLIPNYAQIGAAQEAYQTQLSMAYYDTRKSTRNLQDSQAALVSGLATPIQPNFHRVETPDTQKTTVQDDDAEEDDDHRMARVDSRHLEALNDDDKENIFIEKPGDNISSPGHRSHVTSAHQPLAVISEIEAAGSPSSMIGAQHLTMTQHSPQPQPQPQTRTQTQLQSTRSTHQTNYEKCHYTSRRVLKKPNPPKLDADGKLIKQEGNDNPPHLPFEDLSTMISGMIGSLSSSYNEESSRLDKELDSLRSSIAAKQSEANKSVSHINNLLLSSGIEVKNEDEVNSIEQAQSVINKHILYCQESLCENELKITNIMQRNQAYELASLVQAEEQAIIDAKQSNGGDNDNDNDDDDEDDEDLVNEEKFNLSIELTQCQLQRNSLVLQIAQRTKMFGIDDTMYKYRKLLSLSCGVRVEDIDSLIDGIAESLTGGH</sequence>
<feature type="region of interest" description="Disordered" evidence="7">
    <location>
        <begin position="257"/>
        <end position="287"/>
    </location>
</feature>
<dbReference type="Gene3D" id="1.25.40.20">
    <property type="entry name" value="Ankyrin repeat-containing domain"/>
    <property type="match status" value="1"/>
</dbReference>
<evidence type="ECO:0000313" key="10">
    <source>
        <dbReference type="Proteomes" id="UP000590412"/>
    </source>
</evidence>
<dbReference type="AlphaFoldDB" id="A0A8X7NKV5"/>
<dbReference type="PANTHER" id="PTHR43828:SF7">
    <property type="entry name" value="REGULATORY PROTEIN SWI4"/>
    <property type="match status" value="1"/>
</dbReference>
<evidence type="ECO:0000256" key="2">
    <source>
        <dbReference type="ARBA" id="ARBA00023043"/>
    </source>
</evidence>
<feature type="region of interest" description="Disordered" evidence="7">
    <location>
        <begin position="927"/>
        <end position="948"/>
    </location>
</feature>
<dbReference type="Proteomes" id="UP000590412">
    <property type="component" value="Unassembled WGS sequence"/>
</dbReference>
<evidence type="ECO:0000256" key="5">
    <source>
        <dbReference type="ARBA" id="ARBA00073969"/>
    </source>
</evidence>
<dbReference type="Pfam" id="PF00023">
    <property type="entry name" value="Ank"/>
    <property type="match status" value="2"/>
</dbReference>